<dbReference type="InParanoid" id="A0A1V9XUL5"/>
<proteinExistence type="predicted"/>
<sequence>MAFSVRLWQKAFLDSLQTQWGVALEAFMETQAWSHQE</sequence>
<reference evidence="1 2" key="1">
    <citation type="journal article" date="2017" name="Gigascience">
        <title>Draft genome of the honey bee ectoparasitic mite, Tropilaelaps mercedesae, is shaped by the parasitic life history.</title>
        <authorList>
            <person name="Dong X."/>
            <person name="Armstrong S.D."/>
            <person name="Xia D."/>
            <person name="Makepeace B.L."/>
            <person name="Darby A.C."/>
            <person name="Kadowaki T."/>
        </authorList>
    </citation>
    <scope>NUCLEOTIDE SEQUENCE [LARGE SCALE GENOMIC DNA]</scope>
    <source>
        <strain evidence="1">Wuxi-XJTLU</strain>
    </source>
</reference>
<evidence type="ECO:0000313" key="1">
    <source>
        <dbReference type="EMBL" id="OQR77197.1"/>
    </source>
</evidence>
<dbReference type="AlphaFoldDB" id="A0A1V9XUL5"/>
<evidence type="ECO:0000313" key="2">
    <source>
        <dbReference type="Proteomes" id="UP000192247"/>
    </source>
</evidence>
<dbReference type="Proteomes" id="UP000192247">
    <property type="component" value="Unassembled WGS sequence"/>
</dbReference>
<keyword evidence="2" id="KW-1185">Reference proteome</keyword>
<comment type="caution">
    <text evidence="1">The sequence shown here is derived from an EMBL/GenBank/DDBJ whole genome shotgun (WGS) entry which is preliminary data.</text>
</comment>
<accession>A0A1V9XUL5</accession>
<dbReference type="EMBL" id="MNPL01003839">
    <property type="protein sequence ID" value="OQR77197.1"/>
    <property type="molecule type" value="Genomic_DNA"/>
</dbReference>
<organism evidence="1 2">
    <name type="scientific">Tropilaelaps mercedesae</name>
    <dbReference type="NCBI Taxonomy" id="418985"/>
    <lineage>
        <taxon>Eukaryota</taxon>
        <taxon>Metazoa</taxon>
        <taxon>Ecdysozoa</taxon>
        <taxon>Arthropoda</taxon>
        <taxon>Chelicerata</taxon>
        <taxon>Arachnida</taxon>
        <taxon>Acari</taxon>
        <taxon>Parasitiformes</taxon>
        <taxon>Mesostigmata</taxon>
        <taxon>Gamasina</taxon>
        <taxon>Dermanyssoidea</taxon>
        <taxon>Laelapidae</taxon>
        <taxon>Tropilaelaps</taxon>
    </lineage>
</organism>
<name>A0A1V9XUL5_9ACAR</name>
<protein>
    <submittedName>
        <fullName evidence="1">Uncharacterized protein</fullName>
    </submittedName>
</protein>
<gene>
    <name evidence="1" type="ORF">BIW11_02943</name>
</gene>